<dbReference type="Proteomes" id="UP000095023">
    <property type="component" value="Unassembled WGS sequence"/>
</dbReference>
<dbReference type="InterPro" id="IPR020472">
    <property type="entry name" value="WD40_PAC1"/>
</dbReference>
<name>A0A1E4TMD2_9ASCO</name>
<accession>A0A1E4TMD2</accession>
<dbReference type="GO" id="GO:0005654">
    <property type="term" value="C:nucleoplasm"/>
    <property type="evidence" value="ECO:0007669"/>
    <property type="project" value="UniProtKB-SubCell"/>
</dbReference>
<keyword evidence="1 6" id="KW-0690">Ribosome biogenesis</keyword>
<proteinExistence type="inferred from homology"/>
<dbReference type="PROSITE" id="PS50294">
    <property type="entry name" value="WD_REPEATS_REGION"/>
    <property type="match status" value="3"/>
</dbReference>
<dbReference type="GO" id="GO:0030687">
    <property type="term" value="C:preribosome, large subunit precursor"/>
    <property type="evidence" value="ECO:0007669"/>
    <property type="project" value="UniProtKB-UniRule"/>
</dbReference>
<dbReference type="PROSITE" id="PS50082">
    <property type="entry name" value="WD_REPEATS_2"/>
    <property type="match status" value="4"/>
</dbReference>
<sequence length="415" mass="44948">MSDTAQVRIRLKTREESYAVPDVPLIVPLSLKRYGLSQVVNKVLSLDRSVPFDFFVGSNKTLLKTSLDKYLIENGLSPENELEIEYARSIIPPVHSGSFPHDDWVSSVAPSEEIIVTGSFDGYIRVWDYSGNATATLSAHEDGVKAVSWAEGGALVSGGMDGLIKLWDVPKSRCVSQFMGHTAPINSIIAKGNLLVSAGADGQLGIWNLDAKPTVIKPKKKKAKLEDNYVEPQSIVSHSVRQGNVSSPLTDIIFSPKDSTVAYSVSENHTIQTWDLLTPQVVETSTTSFPLSALTALPQVGILAVGSTARHILLHDPRAQTISSGQLNGHTGIVSSLAPSPESEFMLVSASYDSTLRIWDIRVPGSSLYTIQRANGTRSDRVFDVDWIKTGIFSVGTDKNLQINASTGARATEEN</sequence>
<dbReference type="PROSITE" id="PS00678">
    <property type="entry name" value="WD_REPEATS_1"/>
    <property type="match status" value="3"/>
</dbReference>
<evidence type="ECO:0000256" key="1">
    <source>
        <dbReference type="ARBA" id="ARBA00022517"/>
    </source>
</evidence>
<feature type="repeat" description="WD" evidence="7">
    <location>
        <begin position="327"/>
        <end position="362"/>
    </location>
</feature>
<comment type="function">
    <text evidence="6">Component of the NOP7 complex, which is required for maturation of the 25S and 5.8S ribosomal RNAs and formation of the 60S ribosome.</text>
</comment>
<comment type="subcellular location">
    <subcellularLocation>
        <location evidence="6">Nucleus</location>
        <location evidence="6">Nucleolus</location>
    </subcellularLocation>
    <subcellularLocation>
        <location evidence="6">Nucleus</location>
        <location evidence="6">Nucleoplasm</location>
    </subcellularLocation>
</comment>
<dbReference type="GO" id="GO:0043021">
    <property type="term" value="F:ribonucleoprotein complex binding"/>
    <property type="evidence" value="ECO:0007669"/>
    <property type="project" value="UniProtKB-UniRule"/>
</dbReference>
<comment type="subunit">
    <text evidence="6">Component of the NOP7 complex, composed of ERB1, NOP7 and YTM1. Within the NOP7 complex ERB1 appears to interact directly with NOP7 and YTM1. The NOP7 complex also associates with the 66S pre-ribosome.</text>
</comment>
<dbReference type="EMBL" id="KV453841">
    <property type="protein sequence ID" value="ODV92808.1"/>
    <property type="molecule type" value="Genomic_DNA"/>
</dbReference>
<dbReference type="OrthoDB" id="10251381at2759"/>
<reference evidence="10" key="1">
    <citation type="submission" date="2016-02" db="EMBL/GenBank/DDBJ databases">
        <title>Comparative genomics of biotechnologically important yeasts.</title>
        <authorList>
            <consortium name="DOE Joint Genome Institute"/>
            <person name="Riley R."/>
            <person name="Haridas S."/>
            <person name="Wolfe K.H."/>
            <person name="Lopes M.R."/>
            <person name="Hittinger C.T."/>
            <person name="Goker M."/>
            <person name="Salamov A."/>
            <person name="Wisecaver J."/>
            <person name="Long T.M."/>
            <person name="Aerts A.L."/>
            <person name="Barry K."/>
            <person name="Choi C."/>
            <person name="Clum A."/>
            <person name="Coughlan A.Y."/>
            <person name="Deshpande S."/>
            <person name="Douglass A.P."/>
            <person name="Hanson S.J."/>
            <person name="Klenk H.-P."/>
            <person name="Labutti K."/>
            <person name="Lapidus A."/>
            <person name="Lindquist E."/>
            <person name="Lipzen A."/>
            <person name="Meier-Kolthoff J.P."/>
            <person name="Ohm R.A."/>
            <person name="Otillar R.P."/>
            <person name="Pangilinan J."/>
            <person name="Peng Y."/>
            <person name="Rokas A."/>
            <person name="Rosa C.A."/>
            <person name="Scheuner C."/>
            <person name="Sibirny A.A."/>
            <person name="Slot J.C."/>
            <person name="Stielow J.B."/>
            <person name="Sun H."/>
            <person name="Kurtzman C.P."/>
            <person name="Blackwell M."/>
            <person name="Jeffries T.W."/>
            <person name="Grigoriev I.V."/>
        </authorList>
    </citation>
    <scope>NUCLEOTIDE SEQUENCE [LARGE SCALE GENOMIC DNA]</scope>
    <source>
        <strain evidence="10">NRRL Y-17796</strain>
    </source>
</reference>
<dbReference type="AlphaFoldDB" id="A0A1E4TMD2"/>
<gene>
    <name evidence="6" type="primary">YTM1</name>
    <name evidence="9" type="ORF">CANCADRAFT_93477</name>
</gene>
<comment type="similarity">
    <text evidence="6">Belongs to the WD repeat WDR12/YTM1 family.</text>
</comment>
<evidence type="ECO:0000313" key="10">
    <source>
        <dbReference type="Proteomes" id="UP000095023"/>
    </source>
</evidence>
<organism evidence="9 10">
    <name type="scientific">Tortispora caseinolytica NRRL Y-17796</name>
    <dbReference type="NCBI Taxonomy" id="767744"/>
    <lineage>
        <taxon>Eukaryota</taxon>
        <taxon>Fungi</taxon>
        <taxon>Dikarya</taxon>
        <taxon>Ascomycota</taxon>
        <taxon>Saccharomycotina</taxon>
        <taxon>Trigonopsidomycetes</taxon>
        <taxon>Trigonopsidales</taxon>
        <taxon>Trigonopsidaceae</taxon>
        <taxon>Tortispora</taxon>
    </lineage>
</organism>
<evidence type="ECO:0000313" key="9">
    <source>
        <dbReference type="EMBL" id="ODV92808.1"/>
    </source>
</evidence>
<keyword evidence="4" id="KW-0677">Repeat</keyword>
<evidence type="ECO:0000256" key="6">
    <source>
        <dbReference type="HAMAP-Rule" id="MF_03029"/>
    </source>
</evidence>
<dbReference type="InterPro" id="IPR036322">
    <property type="entry name" value="WD40_repeat_dom_sf"/>
</dbReference>
<keyword evidence="2 6" id="KW-0698">rRNA processing</keyword>
<dbReference type="HAMAP" id="MF_03029">
    <property type="entry name" value="WDR12"/>
    <property type="match status" value="1"/>
</dbReference>
<dbReference type="GO" id="GO:0070545">
    <property type="term" value="C:PeBoW complex"/>
    <property type="evidence" value="ECO:0007669"/>
    <property type="project" value="EnsemblFungi"/>
</dbReference>
<feature type="domain" description="NLE" evidence="8">
    <location>
        <begin position="7"/>
        <end position="71"/>
    </location>
</feature>
<feature type="repeat" description="WD" evidence="7">
    <location>
        <begin position="137"/>
        <end position="177"/>
    </location>
</feature>
<dbReference type="Pfam" id="PF08154">
    <property type="entry name" value="NLE"/>
    <property type="match status" value="1"/>
</dbReference>
<dbReference type="SMART" id="SM00320">
    <property type="entry name" value="WD40"/>
    <property type="match status" value="7"/>
</dbReference>
<dbReference type="InterPro" id="IPR019775">
    <property type="entry name" value="WD40_repeat_CS"/>
</dbReference>
<feature type="repeat" description="WD" evidence="7">
    <location>
        <begin position="98"/>
        <end position="137"/>
    </location>
</feature>
<keyword evidence="5 6" id="KW-0539">Nucleus</keyword>
<evidence type="ECO:0000259" key="8">
    <source>
        <dbReference type="Pfam" id="PF08154"/>
    </source>
</evidence>
<evidence type="ECO:0000256" key="4">
    <source>
        <dbReference type="ARBA" id="ARBA00022737"/>
    </source>
</evidence>
<protein>
    <recommendedName>
        <fullName evidence="6">Ribosome biogenesis protein YTM1</fullName>
    </recommendedName>
</protein>
<dbReference type="InterPro" id="IPR028599">
    <property type="entry name" value="WDR12/Ytm1"/>
</dbReference>
<dbReference type="GO" id="GO:0051276">
    <property type="term" value="P:chromosome organization"/>
    <property type="evidence" value="ECO:0007669"/>
    <property type="project" value="EnsemblFungi"/>
</dbReference>
<keyword evidence="10" id="KW-1185">Reference proteome</keyword>
<dbReference type="PANTHER" id="PTHR19855:SF11">
    <property type="entry name" value="RIBOSOME BIOGENESIS PROTEIN WDR12"/>
    <property type="match status" value="1"/>
</dbReference>
<dbReference type="PRINTS" id="PR00320">
    <property type="entry name" value="GPROTEINBRPT"/>
</dbReference>
<dbReference type="InterPro" id="IPR012972">
    <property type="entry name" value="NLE"/>
</dbReference>
<evidence type="ECO:0000256" key="5">
    <source>
        <dbReference type="ARBA" id="ARBA00023242"/>
    </source>
</evidence>
<feature type="repeat" description="WD" evidence="7">
    <location>
        <begin position="178"/>
        <end position="217"/>
    </location>
</feature>
<evidence type="ECO:0000256" key="3">
    <source>
        <dbReference type="ARBA" id="ARBA00022574"/>
    </source>
</evidence>
<dbReference type="GO" id="GO:0110136">
    <property type="term" value="P:protein-RNA complex remodeling"/>
    <property type="evidence" value="ECO:0007669"/>
    <property type="project" value="EnsemblFungi"/>
</dbReference>
<evidence type="ECO:0000256" key="7">
    <source>
        <dbReference type="PROSITE-ProRule" id="PRU00221"/>
    </source>
</evidence>
<dbReference type="Pfam" id="PF00400">
    <property type="entry name" value="WD40"/>
    <property type="match status" value="4"/>
</dbReference>
<dbReference type="CDD" id="cd00200">
    <property type="entry name" value="WD40"/>
    <property type="match status" value="1"/>
</dbReference>
<dbReference type="SUPFAM" id="SSF50978">
    <property type="entry name" value="WD40 repeat-like"/>
    <property type="match status" value="1"/>
</dbReference>
<dbReference type="GO" id="GO:0000466">
    <property type="term" value="P:maturation of 5.8S rRNA from tricistronic rRNA transcript (SSU-rRNA, 5.8S rRNA, LSU-rRNA)"/>
    <property type="evidence" value="ECO:0007669"/>
    <property type="project" value="UniProtKB-UniRule"/>
</dbReference>
<dbReference type="PANTHER" id="PTHR19855">
    <property type="entry name" value="WD40 REPEAT PROTEIN 12, 37"/>
    <property type="match status" value="1"/>
</dbReference>
<dbReference type="Gene3D" id="2.130.10.10">
    <property type="entry name" value="YVTN repeat-like/Quinoprotein amine dehydrogenase"/>
    <property type="match status" value="1"/>
</dbReference>
<dbReference type="InterPro" id="IPR001680">
    <property type="entry name" value="WD40_rpt"/>
</dbReference>
<dbReference type="GO" id="GO:0000463">
    <property type="term" value="P:maturation of LSU-rRNA from tricistronic rRNA transcript (SSU-rRNA, 5.8S rRNA, LSU-rRNA)"/>
    <property type="evidence" value="ECO:0007669"/>
    <property type="project" value="UniProtKB-UniRule"/>
</dbReference>
<keyword evidence="3 7" id="KW-0853">WD repeat</keyword>
<evidence type="ECO:0000256" key="2">
    <source>
        <dbReference type="ARBA" id="ARBA00022552"/>
    </source>
</evidence>
<dbReference type="InterPro" id="IPR015943">
    <property type="entry name" value="WD40/YVTN_repeat-like_dom_sf"/>
</dbReference>